<dbReference type="PROSITE" id="PS00061">
    <property type="entry name" value="ADH_SHORT"/>
    <property type="match status" value="1"/>
</dbReference>
<evidence type="ECO:0000256" key="2">
    <source>
        <dbReference type="ARBA" id="ARBA00023002"/>
    </source>
</evidence>
<keyword evidence="5" id="KW-1185">Reference proteome</keyword>
<dbReference type="SMART" id="SM00822">
    <property type="entry name" value="PKS_KR"/>
    <property type="match status" value="1"/>
</dbReference>
<comment type="similarity">
    <text evidence="1">Belongs to the short-chain dehydrogenases/reductases (SDR) family.</text>
</comment>
<dbReference type="PANTHER" id="PTHR42760:SF133">
    <property type="entry name" value="3-OXOACYL-[ACYL-CARRIER-PROTEIN] REDUCTASE"/>
    <property type="match status" value="1"/>
</dbReference>
<dbReference type="RefSeq" id="WP_211956208.1">
    <property type="nucleotide sequence ID" value="NZ_CAJPVI010000037.1"/>
</dbReference>
<organism evidence="4 5">
    <name type="scientific">Cupriavidus numazuensis</name>
    <dbReference type="NCBI Taxonomy" id="221992"/>
    <lineage>
        <taxon>Bacteria</taxon>
        <taxon>Pseudomonadati</taxon>
        <taxon>Pseudomonadota</taxon>
        <taxon>Betaproteobacteria</taxon>
        <taxon>Burkholderiales</taxon>
        <taxon>Burkholderiaceae</taxon>
        <taxon>Cupriavidus</taxon>
    </lineage>
</organism>
<dbReference type="InterPro" id="IPR057326">
    <property type="entry name" value="KR_dom"/>
</dbReference>
<dbReference type="EMBL" id="CAJPVI010000037">
    <property type="protein sequence ID" value="CAG2156604.1"/>
    <property type="molecule type" value="Genomic_DNA"/>
</dbReference>
<name>A0ABN7Q863_9BURK</name>
<dbReference type="InterPro" id="IPR036291">
    <property type="entry name" value="NAD(P)-bd_dom_sf"/>
</dbReference>
<sequence>MKRVALITGGARGLGEVIARRMYAAGYRVAIGDLDERDACAVAESLDPTGETAVALALDVTDKLAFESAKAALEKRWGGTDVLVNNAGKSQVSALMDISPEEFDRVVAINLRGTFVGSQVFGAHFAERGFGRIVNIGSLAGQNGGTATGAHYAAAKGGVGVLTKIFARELAPRGVTVNCVSPGPLDLPIVHETVPRERLEAICKTIPVQRLGSPEYVADIVLLLAADSAGAVTGASWDANGGLLMR</sequence>
<dbReference type="Pfam" id="PF13561">
    <property type="entry name" value="adh_short_C2"/>
    <property type="match status" value="1"/>
</dbReference>
<dbReference type="GO" id="GO:0004316">
    <property type="term" value="F:3-oxoacyl-[acyl-carrier-protein] reductase (NADPH) activity"/>
    <property type="evidence" value="ECO:0007669"/>
    <property type="project" value="UniProtKB-EC"/>
</dbReference>
<keyword evidence="2 4" id="KW-0560">Oxidoreductase</keyword>
<dbReference type="SUPFAM" id="SSF51735">
    <property type="entry name" value="NAD(P)-binding Rossmann-fold domains"/>
    <property type="match status" value="1"/>
</dbReference>
<dbReference type="Gene3D" id="3.40.50.720">
    <property type="entry name" value="NAD(P)-binding Rossmann-like Domain"/>
    <property type="match status" value="1"/>
</dbReference>
<reference evidence="4 5" key="1">
    <citation type="submission" date="2021-03" db="EMBL/GenBank/DDBJ databases">
        <authorList>
            <person name="Peeters C."/>
        </authorList>
    </citation>
    <scope>NUCLEOTIDE SEQUENCE [LARGE SCALE GENOMIC DNA]</scope>
    <source>
        <strain evidence="4 5">LMG 26411</strain>
    </source>
</reference>
<evidence type="ECO:0000313" key="5">
    <source>
        <dbReference type="Proteomes" id="UP000672657"/>
    </source>
</evidence>
<proteinExistence type="inferred from homology"/>
<dbReference type="InterPro" id="IPR002347">
    <property type="entry name" value="SDR_fam"/>
</dbReference>
<protein>
    <submittedName>
        <fullName evidence="4">3-oxoacyl-[acyl-carrier-protein] reductase FabG</fullName>
        <ecNumber evidence="4">1.1.1.100</ecNumber>
    </submittedName>
</protein>
<dbReference type="Proteomes" id="UP000672657">
    <property type="component" value="Unassembled WGS sequence"/>
</dbReference>
<dbReference type="PRINTS" id="PR00080">
    <property type="entry name" value="SDRFAMILY"/>
</dbReference>
<feature type="domain" description="Ketoreductase" evidence="3">
    <location>
        <begin position="3"/>
        <end position="183"/>
    </location>
</feature>
<evidence type="ECO:0000259" key="3">
    <source>
        <dbReference type="SMART" id="SM00822"/>
    </source>
</evidence>
<comment type="caution">
    <text evidence="4">The sequence shown here is derived from an EMBL/GenBank/DDBJ whole genome shotgun (WGS) entry which is preliminary data.</text>
</comment>
<dbReference type="EC" id="1.1.1.100" evidence="4"/>
<dbReference type="PANTHER" id="PTHR42760">
    <property type="entry name" value="SHORT-CHAIN DEHYDROGENASES/REDUCTASES FAMILY MEMBER"/>
    <property type="match status" value="1"/>
</dbReference>
<dbReference type="InterPro" id="IPR020904">
    <property type="entry name" value="Sc_DH/Rdtase_CS"/>
</dbReference>
<evidence type="ECO:0000256" key="1">
    <source>
        <dbReference type="ARBA" id="ARBA00006484"/>
    </source>
</evidence>
<evidence type="ECO:0000313" key="4">
    <source>
        <dbReference type="EMBL" id="CAG2156604.1"/>
    </source>
</evidence>
<accession>A0ABN7Q863</accession>
<dbReference type="PRINTS" id="PR00081">
    <property type="entry name" value="GDHRDH"/>
</dbReference>
<gene>
    <name evidence="4" type="primary">fabG_20</name>
    <name evidence="4" type="ORF">LMG26411_05312</name>
</gene>